<dbReference type="SMART" id="SM00943">
    <property type="entry name" value="Prim-Pol"/>
    <property type="match status" value="1"/>
</dbReference>
<gene>
    <name evidence="4" type="ORF">A9A59_2415</name>
</gene>
<dbReference type="Pfam" id="PF08708">
    <property type="entry name" value="PriCT_1"/>
    <property type="match status" value="1"/>
</dbReference>
<dbReference type="InterPro" id="IPR009270">
    <property type="entry name" value="DUF927"/>
</dbReference>
<feature type="domain" description="Primase C-terminal 1" evidence="2">
    <location>
        <begin position="169"/>
        <end position="235"/>
    </location>
</feature>
<dbReference type="InterPro" id="IPR014820">
    <property type="entry name" value="PriCT_1"/>
</dbReference>
<dbReference type="Pfam" id="PF09250">
    <property type="entry name" value="Prim-Pol"/>
    <property type="match status" value="1"/>
</dbReference>
<reference evidence="4 5" key="1">
    <citation type="submission" date="2017-09" db="EMBL/GenBank/DDBJ databases">
        <title>Sequencing the genomes of two abundant thermophiles in Great Basin hot springs: Thermocrinis jamiesonii and novel Chloroflexi Thermoflexus hugenholtzii.</title>
        <authorList>
            <person name="Hedlund B."/>
        </authorList>
    </citation>
    <scope>NUCLEOTIDE SEQUENCE [LARGE SCALE GENOMIC DNA]</scope>
    <source>
        <strain evidence="4 5">G233</strain>
    </source>
</reference>
<comment type="caution">
    <text evidence="4">The sequence shown here is derived from an EMBL/GenBank/DDBJ whole genome shotgun (WGS) entry which is preliminary data.</text>
</comment>
<evidence type="ECO:0000259" key="2">
    <source>
        <dbReference type="SMART" id="SM00942"/>
    </source>
</evidence>
<accession>A0A2A9HJV9</accession>
<sequence length="834" mass="90108">MLPLKPRGKEPLTEHGVHDATTDPAAIEAWWRRWPKANVGIATGAPSGLAVLDIDPRNGGDVALERLLAEHGGWGVPTDAGGHPETYTVLTGGGGAHYYFAADGPVPSRKLAPGVDLKGDGGYVVAPPSVHPSGRPYAVEASTERLPLALIPAWLLEAAGARRAPLYRELEGGPVREGQRNDCLASLAGRLRRRGLLQAGIEAELLAINAARCVPPLPDDEVRRIAESIARYPAEGPLDAAAAAPKTPIEYFADDRGTWRRRTRDGGPQDLEQLATFSARIRRELIIDDGELEQREFEIEAAVNGAAKSFTLSAAEFQKMDWPLERLGASAIVFPGPSVRDHLRAAIQQLSGDVPEVRVYAHLGWREIDGRQVFLHASGAVGAEGVLTRPPADLQRFALPNPPSPEELRRDIKEVLPRLLDVAPPRISWTLLAAAFLPTLFEPDFAVHLAGPSGVRKTELAALVQQFYGPGMNARNLPASWRSTANALETLAFLAKDCVLVVDDFVPVGSPQDVTQLYRHAEQLLRGAGNRAGRQRLTRDARLQNGRPPRCLILSTGEDIPPGHSLRARTWVGEVEPSDVDLGRLTELQRLAADGALARWMAGWLEWLAADWGAIRVMAKDLLEKRRSELAAGRHGRTASAQAALEVTVRFVLQFCVQAGALTQAQADELLKQAVAALEEGVATQASAQRESDPARRFLDLLRSALGSGKAHIADVSGKCPGKMPEVLGWRETEGGMSGEWRPQGVCIGWVDGEHIYLDPNSALQAAQQAAPASEPFVNTGRALGCALKQRGYLAAADESRGKNRVRKTIGGVRREVFVLPIGAILEDSREVEL</sequence>
<feature type="domain" description="DNA primase/polymerase bifunctional N-terminal" evidence="3">
    <location>
        <begin position="1"/>
        <end position="155"/>
    </location>
</feature>
<name>A0A2A9HJV9_TEPT2</name>
<dbReference type="Pfam" id="PF06048">
    <property type="entry name" value="DUF927"/>
    <property type="match status" value="1"/>
</dbReference>
<feature type="region of interest" description="Disordered" evidence="1">
    <location>
        <begin position="1"/>
        <end position="20"/>
    </location>
</feature>
<evidence type="ECO:0000256" key="1">
    <source>
        <dbReference type="SAM" id="MobiDB-lite"/>
    </source>
</evidence>
<dbReference type="InterPro" id="IPR015330">
    <property type="entry name" value="DNA_primase/pol_bifunc_N"/>
</dbReference>
<proteinExistence type="predicted"/>
<dbReference type="AlphaFoldDB" id="A0A2A9HJV9"/>
<evidence type="ECO:0000313" key="5">
    <source>
        <dbReference type="Proteomes" id="UP000223071"/>
    </source>
</evidence>
<dbReference type="SMART" id="SM00942">
    <property type="entry name" value="PriCT_1"/>
    <property type="match status" value="1"/>
</dbReference>
<protein>
    <submittedName>
        <fullName evidence="4">Uncharacterized protein DUF927</fullName>
    </submittedName>
</protein>
<evidence type="ECO:0000259" key="3">
    <source>
        <dbReference type="SMART" id="SM00943"/>
    </source>
</evidence>
<dbReference type="CDD" id="cd04859">
    <property type="entry name" value="Prim_Pol"/>
    <property type="match status" value="1"/>
</dbReference>
<dbReference type="EMBL" id="PDJQ01000001">
    <property type="protein sequence ID" value="PFG75149.1"/>
    <property type="molecule type" value="Genomic_DNA"/>
</dbReference>
<dbReference type="Proteomes" id="UP000223071">
    <property type="component" value="Unassembled WGS sequence"/>
</dbReference>
<feature type="compositionally biased region" description="Basic and acidic residues" evidence="1">
    <location>
        <begin position="7"/>
        <end position="20"/>
    </location>
</feature>
<keyword evidence="5" id="KW-1185">Reference proteome</keyword>
<evidence type="ECO:0000313" key="4">
    <source>
        <dbReference type="EMBL" id="PFG75149.1"/>
    </source>
</evidence>
<dbReference type="SUPFAM" id="SSF56747">
    <property type="entry name" value="Prim-pol domain"/>
    <property type="match status" value="1"/>
</dbReference>
<organism evidence="4 5">
    <name type="scientific">Tepidiforma thermophila (strain KCTC 52669 / CGMCC 1.13589 / G233)</name>
    <dbReference type="NCBI Taxonomy" id="2761530"/>
    <lineage>
        <taxon>Bacteria</taxon>
        <taxon>Bacillati</taxon>
        <taxon>Chloroflexota</taxon>
        <taxon>Tepidiformia</taxon>
        <taxon>Tepidiformales</taxon>
        <taxon>Tepidiformaceae</taxon>
        <taxon>Tepidiforma</taxon>
    </lineage>
</organism>